<proteinExistence type="predicted"/>
<evidence type="ECO:0000313" key="7">
    <source>
        <dbReference type="Proteomes" id="UP001243846"/>
    </source>
</evidence>
<sequence>MGEVYRAENLFTGDPVAVKIILPNLARDESIIDLFRREARILVQMRNDAIVRYHNFVRDRGLNRYCLIMEFVDGQHLWNYVHERGTLDVDQALVLMRRLANGLAEAHAQWRHPPRPLAR</sequence>
<evidence type="ECO:0000259" key="5">
    <source>
        <dbReference type="PROSITE" id="PS50011"/>
    </source>
</evidence>
<reference evidence="7" key="1">
    <citation type="journal article" date="2019" name="Int. J. Syst. Evol. Microbiol.">
        <title>The Global Catalogue of Microorganisms (GCM) 10K type strain sequencing project: providing services to taxonomists for standard genome sequencing and annotation.</title>
        <authorList>
            <consortium name="The Broad Institute Genomics Platform"/>
            <consortium name="The Broad Institute Genome Sequencing Center for Infectious Disease"/>
            <person name="Wu L."/>
            <person name="Ma J."/>
        </authorList>
    </citation>
    <scope>NUCLEOTIDE SEQUENCE [LARGE SCALE GENOMIC DNA]</scope>
    <source>
        <strain evidence="7">CECT 8482</strain>
    </source>
</reference>
<keyword evidence="3 6" id="KW-0418">Kinase</keyword>
<dbReference type="InterPro" id="IPR011009">
    <property type="entry name" value="Kinase-like_dom_sf"/>
</dbReference>
<dbReference type="PANTHER" id="PTHR24348">
    <property type="entry name" value="SERINE/THREONINE-PROTEIN KINASE UNC-51-RELATED"/>
    <property type="match status" value="1"/>
</dbReference>
<comment type="caution">
    <text evidence="6">The sequence shown here is derived from an EMBL/GenBank/DDBJ whole genome shotgun (WGS) entry which is preliminary data.</text>
</comment>
<keyword evidence="1" id="KW-0808">Transferase</keyword>
<dbReference type="PANTHER" id="PTHR24348:SF22">
    <property type="entry name" value="NON-SPECIFIC SERINE_THREONINE PROTEIN KINASE"/>
    <property type="match status" value="1"/>
</dbReference>
<dbReference type="Pfam" id="PF00069">
    <property type="entry name" value="Pkinase"/>
    <property type="match status" value="1"/>
</dbReference>
<keyword evidence="4" id="KW-0067">ATP-binding</keyword>
<dbReference type="Gene3D" id="1.10.510.10">
    <property type="entry name" value="Transferase(Phosphotransferase) domain 1"/>
    <property type="match status" value="1"/>
</dbReference>
<organism evidence="6 7">
    <name type="scientific">Paracoccus cavernae</name>
    <dbReference type="NCBI Taxonomy" id="1571207"/>
    <lineage>
        <taxon>Bacteria</taxon>
        <taxon>Pseudomonadati</taxon>
        <taxon>Pseudomonadota</taxon>
        <taxon>Alphaproteobacteria</taxon>
        <taxon>Rhodobacterales</taxon>
        <taxon>Paracoccaceae</taxon>
        <taxon>Paracoccus</taxon>
    </lineage>
</organism>
<evidence type="ECO:0000256" key="2">
    <source>
        <dbReference type="ARBA" id="ARBA00022741"/>
    </source>
</evidence>
<dbReference type="InterPro" id="IPR045269">
    <property type="entry name" value="Atg1-like"/>
</dbReference>
<gene>
    <name evidence="6" type="ORF">QWZ10_21615</name>
</gene>
<evidence type="ECO:0000256" key="3">
    <source>
        <dbReference type="ARBA" id="ARBA00022777"/>
    </source>
</evidence>
<keyword evidence="7" id="KW-1185">Reference proteome</keyword>
<evidence type="ECO:0000256" key="4">
    <source>
        <dbReference type="ARBA" id="ARBA00022840"/>
    </source>
</evidence>
<name>A0ABT8DA77_9RHOB</name>
<feature type="domain" description="Protein kinase" evidence="5">
    <location>
        <begin position="1"/>
        <end position="119"/>
    </location>
</feature>
<dbReference type="EMBL" id="JAUFRC010000002">
    <property type="protein sequence ID" value="MDN3713702.1"/>
    <property type="molecule type" value="Genomic_DNA"/>
</dbReference>
<evidence type="ECO:0000313" key="6">
    <source>
        <dbReference type="EMBL" id="MDN3713702.1"/>
    </source>
</evidence>
<accession>A0ABT8DA77</accession>
<dbReference type="PROSITE" id="PS50011">
    <property type="entry name" value="PROTEIN_KINASE_DOM"/>
    <property type="match status" value="1"/>
</dbReference>
<dbReference type="SUPFAM" id="SSF56112">
    <property type="entry name" value="Protein kinase-like (PK-like)"/>
    <property type="match status" value="1"/>
</dbReference>
<protein>
    <submittedName>
        <fullName evidence="6">Protein kinase</fullName>
    </submittedName>
</protein>
<evidence type="ECO:0000256" key="1">
    <source>
        <dbReference type="ARBA" id="ARBA00022679"/>
    </source>
</evidence>
<keyword evidence="2" id="KW-0547">Nucleotide-binding</keyword>
<dbReference type="Proteomes" id="UP001243846">
    <property type="component" value="Unassembled WGS sequence"/>
</dbReference>
<dbReference type="InterPro" id="IPR000719">
    <property type="entry name" value="Prot_kinase_dom"/>
</dbReference>
<dbReference type="GO" id="GO:0016301">
    <property type="term" value="F:kinase activity"/>
    <property type="evidence" value="ECO:0007669"/>
    <property type="project" value="UniProtKB-KW"/>
</dbReference>